<proteinExistence type="predicted"/>
<protein>
    <submittedName>
        <fullName evidence="2">Uncharacterized protein</fullName>
    </submittedName>
</protein>
<organism evidence="1 2">
    <name type="scientific">Panagrolaimus sp. PS1159</name>
    <dbReference type="NCBI Taxonomy" id="55785"/>
    <lineage>
        <taxon>Eukaryota</taxon>
        <taxon>Metazoa</taxon>
        <taxon>Ecdysozoa</taxon>
        <taxon>Nematoda</taxon>
        <taxon>Chromadorea</taxon>
        <taxon>Rhabditida</taxon>
        <taxon>Tylenchina</taxon>
        <taxon>Panagrolaimomorpha</taxon>
        <taxon>Panagrolaimoidea</taxon>
        <taxon>Panagrolaimidae</taxon>
        <taxon>Panagrolaimus</taxon>
    </lineage>
</organism>
<evidence type="ECO:0000313" key="1">
    <source>
        <dbReference type="Proteomes" id="UP000887580"/>
    </source>
</evidence>
<dbReference type="WBParaSite" id="PS1159_v2.g23383.t1">
    <property type="protein sequence ID" value="PS1159_v2.g23383.t1"/>
    <property type="gene ID" value="PS1159_v2.g23383"/>
</dbReference>
<sequence length="320" mass="37411">MFPTFKKLFEAKTPDRNSKLCVGISETNKVFVYFVYRHLNIAFFNHNIISSFYNSDFFASDRTILSISEDTAAIYTNGGALCFIRCCTEEPEYDNWTNELQVLRFTDDIYSKTDDENSTYVCNAIPIETLNENKKFLVRHFKGEKISGNNIFIVYFAPKIGGVIHNALKHRYISAGKIVKKVDIHDWKIEVLNHTKTEAMLAVHCIFSTVEYPTRYYTVISLCIPFFSVSYEKYKTRLENCIGIKDHLKIDDLLKNYPELRLRKHYAPPSSTFKFYDHHAVVESVDSMEPIYGGFEYTLGEPDIKKIRKFPMLDLKRWFF</sequence>
<accession>A0AC35G2E1</accession>
<name>A0AC35G2E1_9BILA</name>
<evidence type="ECO:0000313" key="2">
    <source>
        <dbReference type="WBParaSite" id="PS1159_v2.g23383.t1"/>
    </source>
</evidence>
<dbReference type="Proteomes" id="UP000887580">
    <property type="component" value="Unplaced"/>
</dbReference>
<reference evidence="2" key="1">
    <citation type="submission" date="2022-11" db="UniProtKB">
        <authorList>
            <consortium name="WormBaseParasite"/>
        </authorList>
    </citation>
    <scope>IDENTIFICATION</scope>
</reference>